<keyword evidence="5" id="KW-1185">Reference proteome</keyword>
<dbReference type="Pfam" id="PF00072">
    <property type="entry name" value="Response_reg"/>
    <property type="match status" value="1"/>
</dbReference>
<dbReference type="PANTHER" id="PTHR44591:SF3">
    <property type="entry name" value="RESPONSE REGULATORY DOMAIN-CONTAINING PROTEIN"/>
    <property type="match status" value="1"/>
</dbReference>
<gene>
    <name evidence="4" type="ORF">BJEO58_02505</name>
</gene>
<dbReference type="InterPro" id="IPR050595">
    <property type="entry name" value="Bact_response_regulator"/>
</dbReference>
<proteinExistence type="predicted"/>
<dbReference type="Gene3D" id="3.40.50.2300">
    <property type="match status" value="1"/>
</dbReference>
<dbReference type="InterPro" id="IPR001789">
    <property type="entry name" value="Sig_transdc_resp-reg_receiver"/>
</dbReference>
<keyword evidence="1 2" id="KW-0597">Phosphoprotein</keyword>
<evidence type="ECO:0000313" key="5">
    <source>
        <dbReference type="Proteomes" id="UP000234462"/>
    </source>
</evidence>
<evidence type="ECO:0000313" key="4">
    <source>
        <dbReference type="EMBL" id="SMY12897.1"/>
    </source>
</evidence>
<dbReference type="SUPFAM" id="SSF52172">
    <property type="entry name" value="CheY-like"/>
    <property type="match status" value="1"/>
</dbReference>
<evidence type="ECO:0000259" key="3">
    <source>
        <dbReference type="PROSITE" id="PS50110"/>
    </source>
</evidence>
<accession>A0A2H1L7N7</accession>
<dbReference type="SMART" id="SM00448">
    <property type="entry name" value="REC"/>
    <property type="match status" value="1"/>
</dbReference>
<protein>
    <submittedName>
        <fullName evidence="4">Response regulator receiver domain-containing protein</fullName>
    </submittedName>
</protein>
<feature type="modified residue" description="4-aspartylphosphate" evidence="2">
    <location>
        <position position="64"/>
    </location>
</feature>
<feature type="domain" description="Response regulatory" evidence="3">
    <location>
        <begin position="15"/>
        <end position="128"/>
    </location>
</feature>
<dbReference type="CDD" id="cd17574">
    <property type="entry name" value="REC_OmpR"/>
    <property type="match status" value="1"/>
</dbReference>
<dbReference type="InterPro" id="IPR011006">
    <property type="entry name" value="CheY-like_superfamily"/>
</dbReference>
<dbReference type="PANTHER" id="PTHR44591">
    <property type="entry name" value="STRESS RESPONSE REGULATOR PROTEIN 1"/>
    <property type="match status" value="1"/>
</dbReference>
<dbReference type="EMBL" id="FXZM01000013">
    <property type="protein sequence ID" value="SMY12897.1"/>
    <property type="molecule type" value="Genomic_DNA"/>
</dbReference>
<evidence type="ECO:0000256" key="1">
    <source>
        <dbReference type="ARBA" id="ARBA00022553"/>
    </source>
</evidence>
<dbReference type="Proteomes" id="UP000234462">
    <property type="component" value="Unassembled WGS sequence"/>
</dbReference>
<evidence type="ECO:0000256" key="2">
    <source>
        <dbReference type="PROSITE-ProRule" id="PRU00169"/>
    </source>
</evidence>
<name>A0A2H1L7N7_9MICO</name>
<dbReference type="GO" id="GO:0000160">
    <property type="term" value="P:phosphorelay signal transduction system"/>
    <property type="evidence" value="ECO:0007669"/>
    <property type="project" value="InterPro"/>
</dbReference>
<dbReference type="AlphaFoldDB" id="A0A2H1L7N7"/>
<reference evidence="5" key="1">
    <citation type="submission" date="2017-03" db="EMBL/GenBank/DDBJ databases">
        <authorList>
            <person name="Monnet C."/>
        </authorList>
    </citation>
    <scope>NUCLEOTIDE SEQUENCE [LARGE SCALE GENOMIC DNA]</scope>
    <source>
        <strain evidence="5">SJ5-8</strain>
    </source>
</reference>
<dbReference type="PROSITE" id="PS50110">
    <property type="entry name" value="RESPONSE_REGULATORY"/>
    <property type="match status" value="1"/>
</dbReference>
<sequence>MWSQGEALVVKPSGSALIIEDDDDIRRLLEVVLQQSGFTVESATTGAEGLERADTMTARVITVDVGLPDVDGYEVVRRLRGSFDGHIVMISARSTDADRAAGLTAGADAYLTKPFRPRALRAALQEVLASPAGPDANPED</sequence>
<organism evidence="4 5">
    <name type="scientific">Brevibacterium jeotgali</name>
    <dbReference type="NCBI Taxonomy" id="1262550"/>
    <lineage>
        <taxon>Bacteria</taxon>
        <taxon>Bacillati</taxon>
        <taxon>Actinomycetota</taxon>
        <taxon>Actinomycetes</taxon>
        <taxon>Micrococcales</taxon>
        <taxon>Brevibacteriaceae</taxon>
        <taxon>Brevibacterium</taxon>
    </lineage>
</organism>